<dbReference type="SUPFAM" id="SSF53850">
    <property type="entry name" value="Periplasmic binding protein-like II"/>
    <property type="match status" value="1"/>
</dbReference>
<keyword evidence="3" id="KW-0675">Receptor</keyword>
<dbReference type="InterPro" id="IPR005064">
    <property type="entry name" value="BUG"/>
</dbReference>
<reference evidence="3 4" key="1">
    <citation type="submission" date="2018-06" db="EMBL/GenBank/DDBJ databases">
        <title>Genomic Encyclopedia of Type Strains, Phase III (KMG-III): the genomes of soil and plant-associated and newly described type strains.</title>
        <authorList>
            <person name="Whitman W."/>
        </authorList>
    </citation>
    <scope>NUCLEOTIDE SEQUENCE [LARGE SCALE GENOMIC DNA]</scope>
    <source>
        <strain evidence="3 4">CECT 7342</strain>
    </source>
</reference>
<dbReference type="Gene3D" id="3.40.190.150">
    <property type="entry name" value="Bordetella uptake gene, domain 1"/>
    <property type="match status" value="1"/>
</dbReference>
<dbReference type="Pfam" id="PF03401">
    <property type="entry name" value="TctC"/>
    <property type="match status" value="1"/>
</dbReference>
<proteinExistence type="inferred from homology"/>
<name>A0ABX9G2J5_9BURK</name>
<keyword evidence="2" id="KW-0732">Signal</keyword>
<dbReference type="InterPro" id="IPR042100">
    <property type="entry name" value="Bug_dom1"/>
</dbReference>
<dbReference type="Proteomes" id="UP000252124">
    <property type="component" value="Unassembled WGS sequence"/>
</dbReference>
<dbReference type="GeneID" id="99733567"/>
<protein>
    <submittedName>
        <fullName evidence="3">Tripartite-type tricarboxylate transporter receptor subunit TctC</fullName>
    </submittedName>
</protein>
<dbReference type="EMBL" id="QNRM01000014">
    <property type="protein sequence ID" value="RBP14512.1"/>
    <property type="molecule type" value="Genomic_DNA"/>
</dbReference>
<keyword evidence="4" id="KW-1185">Reference proteome</keyword>
<evidence type="ECO:0000256" key="1">
    <source>
        <dbReference type="ARBA" id="ARBA00006987"/>
    </source>
</evidence>
<feature type="chain" id="PRO_5046484910" evidence="2">
    <location>
        <begin position="26"/>
        <end position="326"/>
    </location>
</feature>
<dbReference type="PANTHER" id="PTHR42928:SF5">
    <property type="entry name" value="BLR1237 PROTEIN"/>
    <property type="match status" value="1"/>
</dbReference>
<dbReference type="PIRSF" id="PIRSF017082">
    <property type="entry name" value="YflP"/>
    <property type="match status" value="1"/>
</dbReference>
<evidence type="ECO:0000313" key="3">
    <source>
        <dbReference type="EMBL" id="RBP14512.1"/>
    </source>
</evidence>
<comment type="caution">
    <text evidence="3">The sequence shown here is derived from an EMBL/GenBank/DDBJ whole genome shotgun (WGS) entry which is preliminary data.</text>
</comment>
<accession>A0ABX9G2J5</accession>
<sequence length="326" mass="33917">MQRRHFLGAGLALPALPALFNTARAAPAYPASPITLIVAYVAGGSTDQRARQFGAFMAQALGQPVIVQNRPGAAGNIGTEAVARAKPDGYTLGMGNLAPLSVNRSLMPAGGFDPVSSLTMIALIERGPLMLVVNADSPHRDVPSLLAAARAKPGGFSYGSSGVGSAHHLSGELLKSLTGAPVTHVPYKGGAAAVTDLIGGHLDFLFEPMYSAIPYTRSGKLRALAITSEHRSPIASDVPTMAQAGVPGFHMENWQGLIGPAGMPPAVVQQLNEVVNRALQDPAIREQMLAQGNELGGGTPQEFTDLVRAESIRWQALIARTGIAVN</sequence>
<dbReference type="CDD" id="cd07012">
    <property type="entry name" value="PBP2_Bug_TTT"/>
    <property type="match status" value="1"/>
</dbReference>
<dbReference type="RefSeq" id="WP_088591014.1">
    <property type="nucleotide sequence ID" value="NZ_CADIJU010000020.1"/>
</dbReference>
<dbReference type="PANTHER" id="PTHR42928">
    <property type="entry name" value="TRICARBOXYLATE-BINDING PROTEIN"/>
    <property type="match status" value="1"/>
</dbReference>
<comment type="similarity">
    <text evidence="1">Belongs to the UPF0065 (bug) family.</text>
</comment>
<evidence type="ECO:0000313" key="4">
    <source>
        <dbReference type="Proteomes" id="UP000252124"/>
    </source>
</evidence>
<evidence type="ECO:0000256" key="2">
    <source>
        <dbReference type="SAM" id="SignalP"/>
    </source>
</evidence>
<feature type="signal peptide" evidence="2">
    <location>
        <begin position="1"/>
        <end position="25"/>
    </location>
</feature>
<gene>
    <name evidence="3" type="ORF">DFP87_11469</name>
</gene>
<organism evidence="3 4">
    <name type="scientific">Achromobacter marplatensis</name>
    <dbReference type="NCBI Taxonomy" id="470868"/>
    <lineage>
        <taxon>Bacteria</taxon>
        <taxon>Pseudomonadati</taxon>
        <taxon>Pseudomonadota</taxon>
        <taxon>Betaproteobacteria</taxon>
        <taxon>Burkholderiales</taxon>
        <taxon>Alcaligenaceae</taxon>
        <taxon>Achromobacter</taxon>
    </lineage>
</organism>
<dbReference type="Gene3D" id="3.40.190.10">
    <property type="entry name" value="Periplasmic binding protein-like II"/>
    <property type="match status" value="1"/>
</dbReference>